<feature type="region of interest" description="Disordered" evidence="1">
    <location>
        <begin position="18"/>
        <end position="119"/>
    </location>
</feature>
<organism evidence="2">
    <name type="scientific">Tanacetum cinerariifolium</name>
    <name type="common">Dalmatian daisy</name>
    <name type="synonym">Chrysanthemum cinerariifolium</name>
    <dbReference type="NCBI Taxonomy" id="118510"/>
    <lineage>
        <taxon>Eukaryota</taxon>
        <taxon>Viridiplantae</taxon>
        <taxon>Streptophyta</taxon>
        <taxon>Embryophyta</taxon>
        <taxon>Tracheophyta</taxon>
        <taxon>Spermatophyta</taxon>
        <taxon>Magnoliopsida</taxon>
        <taxon>eudicotyledons</taxon>
        <taxon>Gunneridae</taxon>
        <taxon>Pentapetalae</taxon>
        <taxon>asterids</taxon>
        <taxon>campanulids</taxon>
        <taxon>Asterales</taxon>
        <taxon>Asteraceae</taxon>
        <taxon>Asteroideae</taxon>
        <taxon>Anthemideae</taxon>
        <taxon>Anthemidinae</taxon>
        <taxon>Tanacetum</taxon>
    </lineage>
</organism>
<feature type="non-terminal residue" evidence="2">
    <location>
        <position position="1"/>
    </location>
</feature>
<feature type="compositionally biased region" description="Basic residues" evidence="1">
    <location>
        <begin position="100"/>
        <end position="110"/>
    </location>
</feature>
<evidence type="ECO:0000256" key="1">
    <source>
        <dbReference type="SAM" id="MobiDB-lite"/>
    </source>
</evidence>
<feature type="compositionally biased region" description="Low complexity" evidence="1">
    <location>
        <begin position="44"/>
        <end position="55"/>
    </location>
</feature>
<reference evidence="2" key="1">
    <citation type="journal article" date="2019" name="Sci. Rep.">
        <title>Draft genome of Tanacetum cinerariifolium, the natural source of mosquito coil.</title>
        <authorList>
            <person name="Yamashiro T."/>
            <person name="Shiraishi A."/>
            <person name="Satake H."/>
            <person name="Nakayama K."/>
        </authorList>
    </citation>
    <scope>NUCLEOTIDE SEQUENCE</scope>
</reference>
<feature type="compositionally biased region" description="Basic and acidic residues" evidence="1">
    <location>
        <begin position="18"/>
        <end position="35"/>
    </location>
</feature>
<sequence>RPVLARVLALADRDDRLLGHAGAEHSRLHPLRQEPARPGARPVARLAAADGASRGAGRHRHLGHRRPVRQGAVGSGRRGQPHDRHRGAGGAADPADRYRQRQPGRQHGRPGLRLLGAVA</sequence>
<feature type="compositionally biased region" description="Basic residues" evidence="1">
    <location>
        <begin position="56"/>
        <end position="68"/>
    </location>
</feature>
<gene>
    <name evidence="2" type="ORF">Tci_921013</name>
</gene>
<accession>A0A699WWU8</accession>
<dbReference type="EMBL" id="BKCJ011734779">
    <property type="protein sequence ID" value="GFD49044.1"/>
    <property type="molecule type" value="Genomic_DNA"/>
</dbReference>
<comment type="caution">
    <text evidence="2">The sequence shown here is derived from an EMBL/GenBank/DDBJ whole genome shotgun (WGS) entry which is preliminary data.</text>
</comment>
<dbReference type="AlphaFoldDB" id="A0A699WWU8"/>
<evidence type="ECO:0000313" key="2">
    <source>
        <dbReference type="EMBL" id="GFD49044.1"/>
    </source>
</evidence>
<protein>
    <submittedName>
        <fullName evidence="2">Uncharacterized protein</fullName>
    </submittedName>
</protein>
<proteinExistence type="predicted"/>
<name>A0A699WWU8_TANCI</name>